<reference evidence="9 10" key="1">
    <citation type="submission" date="2018-10" db="EMBL/GenBank/DDBJ databases">
        <title>Genomic Encyclopedia of Archaeal and Bacterial Type Strains, Phase II (KMG-II): from individual species to whole genera.</title>
        <authorList>
            <person name="Goeker M."/>
        </authorList>
    </citation>
    <scope>NUCLEOTIDE SEQUENCE [LARGE SCALE GENOMIC DNA]</scope>
    <source>
        <strain evidence="9 10">DSM 19839</strain>
    </source>
</reference>
<dbReference type="InterPro" id="IPR000100">
    <property type="entry name" value="RNase_P"/>
</dbReference>
<comment type="subunit">
    <text evidence="7">Consists of a catalytic RNA component (M1 or rnpB) and a protein subunit.</text>
</comment>
<dbReference type="PROSITE" id="PS00648">
    <property type="entry name" value="RIBONUCLEASE_P"/>
    <property type="match status" value="1"/>
</dbReference>
<dbReference type="GO" id="GO:0001682">
    <property type="term" value="P:tRNA 5'-leader removal"/>
    <property type="evidence" value="ECO:0007669"/>
    <property type="project" value="UniProtKB-UniRule"/>
</dbReference>
<keyword evidence="3 7" id="KW-0540">Nuclease</keyword>
<evidence type="ECO:0000256" key="1">
    <source>
        <dbReference type="ARBA" id="ARBA00002663"/>
    </source>
</evidence>
<dbReference type="GO" id="GO:0030677">
    <property type="term" value="C:ribonuclease P complex"/>
    <property type="evidence" value="ECO:0007669"/>
    <property type="project" value="TreeGrafter"/>
</dbReference>
<dbReference type="GO" id="GO:0042781">
    <property type="term" value="F:3'-tRNA processing endoribonuclease activity"/>
    <property type="evidence" value="ECO:0007669"/>
    <property type="project" value="TreeGrafter"/>
</dbReference>
<comment type="similarity">
    <text evidence="7">Belongs to the RnpA family.</text>
</comment>
<keyword evidence="10" id="KW-1185">Reference proteome</keyword>
<dbReference type="RefSeq" id="WP_121344203.1">
    <property type="nucleotide sequence ID" value="NZ_RBLG01000001.1"/>
</dbReference>
<dbReference type="Proteomes" id="UP000276282">
    <property type="component" value="Unassembled WGS sequence"/>
</dbReference>
<sequence>MSETFPASEKLKSKILIDILFTEGNSIKQFPIKLLYHPIKNPDITTCKTGVSVPKRNFKKAVHRNYLKRLMREAFRKNKYLVESNLNHKYALMFIFTARKNYDIQEISDCIILLLKKLKEKELAHEKQDR</sequence>
<evidence type="ECO:0000313" key="10">
    <source>
        <dbReference type="Proteomes" id="UP000276282"/>
    </source>
</evidence>
<keyword evidence="6 7" id="KW-0694">RNA-binding</keyword>
<evidence type="ECO:0000256" key="7">
    <source>
        <dbReference type="HAMAP-Rule" id="MF_00227"/>
    </source>
</evidence>
<proteinExistence type="inferred from homology"/>
<dbReference type="NCBIfam" id="TIGR00188">
    <property type="entry name" value="rnpA"/>
    <property type="match status" value="1"/>
</dbReference>
<comment type="function">
    <text evidence="1 7">RNaseP catalyzes the removal of the 5'-leader sequence from pre-tRNA to produce the mature 5'-terminus. It can also cleave other RNA substrates such as 4.5S RNA. The protein component plays an auxiliary but essential role in vivo by binding to the 5'-leader sequence and broadening the substrate specificity of the ribozyme.</text>
</comment>
<keyword evidence="4 7" id="KW-0255">Endonuclease</keyword>
<evidence type="ECO:0000256" key="6">
    <source>
        <dbReference type="ARBA" id="ARBA00022884"/>
    </source>
</evidence>
<dbReference type="HAMAP" id="MF_00227">
    <property type="entry name" value="RNase_P"/>
    <property type="match status" value="1"/>
</dbReference>
<name>A0A495PYH6_9FLAO</name>
<dbReference type="AlphaFoldDB" id="A0A495PYH6"/>
<dbReference type="PANTHER" id="PTHR33992">
    <property type="entry name" value="RIBONUCLEASE P PROTEIN COMPONENT"/>
    <property type="match status" value="1"/>
</dbReference>
<dbReference type="InterPro" id="IPR020568">
    <property type="entry name" value="Ribosomal_Su5_D2-typ_SF"/>
</dbReference>
<dbReference type="GO" id="GO:0004526">
    <property type="term" value="F:ribonuclease P activity"/>
    <property type="evidence" value="ECO:0007669"/>
    <property type="project" value="UniProtKB-UniRule"/>
</dbReference>
<gene>
    <name evidence="7" type="primary">rnpA</name>
    <name evidence="9" type="ORF">BC962_0340</name>
</gene>
<evidence type="ECO:0000256" key="2">
    <source>
        <dbReference type="ARBA" id="ARBA00022694"/>
    </source>
</evidence>
<evidence type="ECO:0000256" key="4">
    <source>
        <dbReference type="ARBA" id="ARBA00022759"/>
    </source>
</evidence>
<dbReference type="PANTHER" id="PTHR33992:SF1">
    <property type="entry name" value="RIBONUCLEASE P PROTEIN COMPONENT"/>
    <property type="match status" value="1"/>
</dbReference>
<organism evidence="9 10">
    <name type="scientific">Gillisia mitskevichiae</name>
    <dbReference type="NCBI Taxonomy" id="270921"/>
    <lineage>
        <taxon>Bacteria</taxon>
        <taxon>Pseudomonadati</taxon>
        <taxon>Bacteroidota</taxon>
        <taxon>Flavobacteriia</taxon>
        <taxon>Flavobacteriales</taxon>
        <taxon>Flavobacteriaceae</taxon>
        <taxon>Gillisia</taxon>
    </lineage>
</organism>
<keyword evidence="5 7" id="KW-0378">Hydrolase</keyword>
<comment type="caution">
    <text evidence="9">The sequence shown here is derived from an EMBL/GenBank/DDBJ whole genome shotgun (WGS) entry which is preliminary data.</text>
</comment>
<keyword evidence="2 7" id="KW-0819">tRNA processing</keyword>
<dbReference type="Pfam" id="PF00825">
    <property type="entry name" value="Ribonuclease_P"/>
    <property type="match status" value="1"/>
</dbReference>
<comment type="catalytic activity">
    <reaction evidence="7">
        <text>Endonucleolytic cleavage of RNA, removing 5'-extranucleotides from tRNA precursor.</text>
        <dbReference type="EC" id="3.1.26.5"/>
    </reaction>
</comment>
<dbReference type="EMBL" id="RBLG01000001">
    <property type="protein sequence ID" value="RKS55379.1"/>
    <property type="molecule type" value="Genomic_DNA"/>
</dbReference>
<dbReference type="EC" id="3.1.26.5" evidence="7 8"/>
<evidence type="ECO:0000313" key="9">
    <source>
        <dbReference type="EMBL" id="RKS55379.1"/>
    </source>
</evidence>
<protein>
    <recommendedName>
        <fullName evidence="7 8">Ribonuclease P protein component</fullName>
        <shortName evidence="7">RNase P protein</shortName>
        <shortName evidence="7">RNaseP protein</shortName>
        <ecNumber evidence="7 8">3.1.26.5</ecNumber>
    </recommendedName>
    <alternativeName>
        <fullName evidence="7">Protein C5</fullName>
    </alternativeName>
</protein>
<evidence type="ECO:0000256" key="5">
    <source>
        <dbReference type="ARBA" id="ARBA00022801"/>
    </source>
</evidence>
<dbReference type="GO" id="GO:0000049">
    <property type="term" value="F:tRNA binding"/>
    <property type="evidence" value="ECO:0007669"/>
    <property type="project" value="UniProtKB-UniRule"/>
</dbReference>
<dbReference type="Gene3D" id="3.30.230.10">
    <property type="match status" value="1"/>
</dbReference>
<dbReference type="InterPro" id="IPR014721">
    <property type="entry name" value="Ribsml_uS5_D2-typ_fold_subgr"/>
</dbReference>
<accession>A0A495PYH6</accession>
<evidence type="ECO:0000256" key="3">
    <source>
        <dbReference type="ARBA" id="ARBA00022722"/>
    </source>
</evidence>
<evidence type="ECO:0000256" key="8">
    <source>
        <dbReference type="NCBIfam" id="TIGR00188"/>
    </source>
</evidence>
<dbReference type="InterPro" id="IPR020539">
    <property type="entry name" value="RNase_P_CS"/>
</dbReference>
<dbReference type="OrthoDB" id="1524972at2"/>
<dbReference type="SUPFAM" id="SSF54211">
    <property type="entry name" value="Ribosomal protein S5 domain 2-like"/>
    <property type="match status" value="1"/>
</dbReference>